<name>A0AAP8QA58_BRELA</name>
<feature type="transmembrane region" description="Helical" evidence="6">
    <location>
        <begin position="20"/>
        <end position="41"/>
    </location>
</feature>
<reference evidence="9 10" key="1">
    <citation type="submission" date="2018-02" db="EMBL/GenBank/DDBJ databases">
        <title>Comparative analysis of genomes of three Brevibacillus laterosporus strains producers of potent antimicrobials isolated from silage.</title>
        <authorList>
            <person name="Kojic M."/>
            <person name="Miljkovic M."/>
            <person name="Studholme D."/>
            <person name="Filipic B."/>
        </authorList>
    </citation>
    <scope>NUCLEOTIDE SEQUENCE [LARGE SCALE GENOMIC DNA]</scope>
    <source>
        <strain evidence="9 10">BGSP11</strain>
    </source>
</reference>
<dbReference type="EMBL" id="PRKQ01000027">
    <property type="protein sequence ID" value="PPA93280.1"/>
    <property type="molecule type" value="Genomic_DNA"/>
</dbReference>
<dbReference type="Pfam" id="PF02687">
    <property type="entry name" value="FtsX"/>
    <property type="match status" value="2"/>
</dbReference>
<feature type="domain" description="ABC3 transporter permease C-terminal" evidence="7">
    <location>
        <begin position="727"/>
        <end position="838"/>
    </location>
</feature>
<feature type="transmembrane region" description="Helical" evidence="6">
    <location>
        <begin position="344"/>
        <end position="364"/>
    </location>
</feature>
<sequence>MLWLSSVRSLFRNKLRTFFTMTSIAIGVASFFCMFMLSELVPQAVHESSKKVLGGDIAVQAYMKPTTLTDLEKAIPDHARENMTIGYVTNTMVKSDHKITNAFVKGIDPKQYPLYGEDMFPDVRSLRENEVLITKNLANRLHVQEGDNISLPNKKGELITFQIRRLVENVQESYGDSMIFGMIYMGYNQLIQSQNLVPGITNEAWVTLTNKDEIDQIRKYVTTTIEGSNVLDSADKEKKMLIDVRSLLLFLRVFSLITLAIAGMTTFNTMTIMMFTRIREVAVMKAIGLKNSFIMYSFAVEAFLIGLFGTIGGILVGEIASVWFSSYMGAVLVLPLHWEFSWQAIFSTLPVGILVTIIAAWIPLRSVSHMSPLQLLRGTEPVGEGKLPFLKKLQILLFASVVVGFYLQDVMFDSVGSFQISNLLLASLTSMVILLLMIGLINVTSWIFGLFFRLLGRGKSLFSQPIYLALHNLAMAYKRNGLLSVTLTVGVLSVVLSHVFADNLIKVIQMQMEVQSKGNVLVTSSTSDVKEVDYLLGKTDGISAYKKGYKQGTQLLRINDQSAIEILKSLGRTSKVFENMKVTTEAVDLDEKSHSYNISSGRDFTLADNGALHALLIQDFQTELGVKEGDTLEVNLDNNTVNVTVIGFFESNLFKTAEIRLPEQTMLKYGQPTRVSYYVDVNAGKIQEILDLLNQKLPESAMAYSIKQTVTESLQNVVDTFSNFFSIVSLLAFLTSGLMIGNQVVISLLQQKRDVAIMKAVGIPTRKLISFILTEKAILSFVAGVVASGLALIFSLVILFSVFHVSLMSMNVYWVVKGIGLSMFVTLLVSLLASMQSMAAKPIEMLR</sequence>
<comment type="subcellular location">
    <subcellularLocation>
        <location evidence="1">Cell membrane</location>
        <topology evidence="1">Multi-pass membrane protein</topology>
    </subcellularLocation>
</comment>
<feature type="domain" description="ABC3 transporter permease C-terminal" evidence="7">
    <location>
        <begin position="253"/>
        <end position="372"/>
    </location>
</feature>
<dbReference type="PANTHER" id="PTHR30287">
    <property type="entry name" value="MEMBRANE COMPONENT OF PREDICTED ABC SUPERFAMILY METABOLITE UPTAKE TRANSPORTER"/>
    <property type="match status" value="1"/>
</dbReference>
<keyword evidence="4 6" id="KW-1133">Transmembrane helix</keyword>
<evidence type="ECO:0000256" key="6">
    <source>
        <dbReference type="SAM" id="Phobius"/>
    </source>
</evidence>
<feature type="transmembrane region" description="Helical" evidence="6">
    <location>
        <begin position="777"/>
        <end position="800"/>
    </location>
</feature>
<dbReference type="InterPro" id="IPR025857">
    <property type="entry name" value="MacB_PCD"/>
</dbReference>
<feature type="transmembrane region" description="Helical" evidence="6">
    <location>
        <begin position="322"/>
        <end position="338"/>
    </location>
</feature>
<dbReference type="InterPro" id="IPR003838">
    <property type="entry name" value="ABC3_permease_C"/>
</dbReference>
<dbReference type="RefSeq" id="WP_104032900.1">
    <property type="nucleotide sequence ID" value="NZ_PRKQ01000027.1"/>
</dbReference>
<feature type="transmembrane region" description="Helical" evidence="6">
    <location>
        <begin position="293"/>
        <end position="315"/>
    </location>
</feature>
<dbReference type="Proteomes" id="UP000239759">
    <property type="component" value="Unassembled WGS sequence"/>
</dbReference>
<proteinExistence type="predicted"/>
<evidence type="ECO:0000256" key="2">
    <source>
        <dbReference type="ARBA" id="ARBA00022475"/>
    </source>
</evidence>
<evidence type="ECO:0000259" key="8">
    <source>
        <dbReference type="Pfam" id="PF12704"/>
    </source>
</evidence>
<keyword evidence="3 6" id="KW-0812">Transmembrane</keyword>
<keyword evidence="5 6" id="KW-0472">Membrane</keyword>
<comment type="caution">
    <text evidence="9">The sequence shown here is derived from an EMBL/GenBank/DDBJ whole genome shotgun (WGS) entry which is preliminary data.</text>
</comment>
<accession>A0AAP8QA58</accession>
<organism evidence="9 10">
    <name type="scientific">Brevibacillus laterosporus</name>
    <name type="common">Bacillus laterosporus</name>
    <dbReference type="NCBI Taxonomy" id="1465"/>
    <lineage>
        <taxon>Bacteria</taxon>
        <taxon>Bacillati</taxon>
        <taxon>Bacillota</taxon>
        <taxon>Bacilli</taxon>
        <taxon>Bacillales</taxon>
        <taxon>Paenibacillaceae</taxon>
        <taxon>Brevibacillus</taxon>
    </lineage>
</organism>
<feature type="transmembrane region" description="Helical" evidence="6">
    <location>
        <begin position="481"/>
        <end position="501"/>
    </location>
</feature>
<gene>
    <name evidence="9" type="ORF">C4A77_18845</name>
</gene>
<evidence type="ECO:0000256" key="5">
    <source>
        <dbReference type="ARBA" id="ARBA00023136"/>
    </source>
</evidence>
<feature type="transmembrane region" description="Helical" evidence="6">
    <location>
        <begin position="812"/>
        <end position="833"/>
    </location>
</feature>
<evidence type="ECO:0000256" key="1">
    <source>
        <dbReference type="ARBA" id="ARBA00004651"/>
    </source>
</evidence>
<evidence type="ECO:0000313" key="10">
    <source>
        <dbReference type="Proteomes" id="UP000239759"/>
    </source>
</evidence>
<dbReference type="PANTHER" id="PTHR30287:SF2">
    <property type="entry name" value="BLL1001 PROTEIN"/>
    <property type="match status" value="1"/>
</dbReference>
<feature type="transmembrane region" description="Helical" evidence="6">
    <location>
        <begin position="247"/>
        <end position="273"/>
    </location>
</feature>
<dbReference type="GO" id="GO:0005886">
    <property type="term" value="C:plasma membrane"/>
    <property type="evidence" value="ECO:0007669"/>
    <property type="project" value="UniProtKB-SubCell"/>
</dbReference>
<dbReference type="Pfam" id="PF12704">
    <property type="entry name" value="MacB_PCD"/>
    <property type="match status" value="1"/>
</dbReference>
<feature type="domain" description="MacB-like periplasmic core" evidence="8">
    <location>
        <begin position="17"/>
        <end position="222"/>
    </location>
</feature>
<dbReference type="InterPro" id="IPR038766">
    <property type="entry name" value="Membrane_comp_ABC_pdt"/>
</dbReference>
<evidence type="ECO:0000256" key="4">
    <source>
        <dbReference type="ARBA" id="ARBA00022989"/>
    </source>
</evidence>
<evidence type="ECO:0000313" key="9">
    <source>
        <dbReference type="EMBL" id="PPA93280.1"/>
    </source>
</evidence>
<evidence type="ECO:0000259" key="7">
    <source>
        <dbReference type="Pfam" id="PF02687"/>
    </source>
</evidence>
<evidence type="ECO:0000256" key="3">
    <source>
        <dbReference type="ARBA" id="ARBA00022692"/>
    </source>
</evidence>
<keyword evidence="2" id="KW-1003">Cell membrane</keyword>
<feature type="transmembrane region" description="Helical" evidence="6">
    <location>
        <begin position="395"/>
        <end position="412"/>
    </location>
</feature>
<protein>
    <submittedName>
        <fullName evidence="9">ABC transporter substrate-binding protein</fullName>
    </submittedName>
</protein>
<feature type="transmembrane region" description="Helical" evidence="6">
    <location>
        <begin position="424"/>
        <end position="452"/>
    </location>
</feature>
<dbReference type="AlphaFoldDB" id="A0AAP8QA58"/>
<feature type="transmembrane region" description="Helical" evidence="6">
    <location>
        <begin position="724"/>
        <end position="749"/>
    </location>
</feature>